<dbReference type="InterPro" id="IPR011991">
    <property type="entry name" value="ArsR-like_HTH"/>
</dbReference>
<feature type="domain" description="HTH arsR-type" evidence="1">
    <location>
        <begin position="5"/>
        <end position="99"/>
    </location>
</feature>
<proteinExistence type="predicted"/>
<dbReference type="PROSITE" id="PS50987">
    <property type="entry name" value="HTH_ARSR_2"/>
    <property type="match status" value="1"/>
</dbReference>
<dbReference type="KEGG" id="nsl:BOX37_16815"/>
<protein>
    <submittedName>
        <fullName evidence="2">Transcriptional regulator</fullName>
    </submittedName>
</protein>
<dbReference type="Gene3D" id="1.10.10.10">
    <property type="entry name" value="Winged helix-like DNA-binding domain superfamily/Winged helix DNA-binding domain"/>
    <property type="match status" value="1"/>
</dbReference>
<dbReference type="NCBIfam" id="NF033788">
    <property type="entry name" value="HTH_metalloreg"/>
    <property type="match status" value="1"/>
</dbReference>
<keyword evidence="3" id="KW-1185">Reference proteome</keyword>
<dbReference type="PRINTS" id="PR00778">
    <property type="entry name" value="HTHARSR"/>
</dbReference>
<dbReference type="InterPro" id="IPR036390">
    <property type="entry name" value="WH_DNA-bd_sf"/>
</dbReference>
<dbReference type="EMBL" id="CP018082">
    <property type="protein sequence ID" value="APE35332.1"/>
    <property type="molecule type" value="Genomic_DNA"/>
</dbReference>
<dbReference type="SUPFAM" id="SSF46785">
    <property type="entry name" value="Winged helix' DNA-binding domain"/>
    <property type="match status" value="1"/>
</dbReference>
<dbReference type="CDD" id="cd00090">
    <property type="entry name" value="HTH_ARSR"/>
    <property type="match status" value="1"/>
</dbReference>
<accession>A0A1J0VTH0</accession>
<evidence type="ECO:0000259" key="1">
    <source>
        <dbReference type="PROSITE" id="PS50987"/>
    </source>
</evidence>
<gene>
    <name evidence="2" type="ORF">BOX37_16815</name>
</gene>
<dbReference type="Proteomes" id="UP000183810">
    <property type="component" value="Chromosome"/>
</dbReference>
<evidence type="ECO:0000313" key="3">
    <source>
        <dbReference type="Proteomes" id="UP000183810"/>
    </source>
</evidence>
<sequence>MPKYSRAEPGGGLDSVFRALADPTRRAIVERLARGPASVSDLAAPFDAALPTIVQHLKALEAGQVVSSAKIGRVRTYQLVPGAFGAAIEWLGRQRPPAERQLDRLAALLEKSAKTTQGEEQ</sequence>
<dbReference type="PANTHER" id="PTHR38600">
    <property type="entry name" value="TRANSCRIPTIONAL REGULATORY PROTEIN"/>
    <property type="match status" value="1"/>
</dbReference>
<dbReference type="InterPro" id="IPR001845">
    <property type="entry name" value="HTH_ArsR_DNA-bd_dom"/>
</dbReference>
<dbReference type="OrthoDB" id="9806976at2"/>
<name>A0A1J0VTH0_9NOCA</name>
<dbReference type="InterPro" id="IPR036388">
    <property type="entry name" value="WH-like_DNA-bd_sf"/>
</dbReference>
<dbReference type="SMART" id="SM00418">
    <property type="entry name" value="HTH_ARSR"/>
    <property type="match status" value="1"/>
</dbReference>
<organism evidence="2 3">
    <name type="scientific">Nocardia mangyaensis</name>
    <dbReference type="NCBI Taxonomy" id="2213200"/>
    <lineage>
        <taxon>Bacteria</taxon>
        <taxon>Bacillati</taxon>
        <taxon>Actinomycetota</taxon>
        <taxon>Actinomycetes</taxon>
        <taxon>Mycobacteriales</taxon>
        <taxon>Nocardiaceae</taxon>
        <taxon>Nocardia</taxon>
    </lineage>
</organism>
<dbReference type="Pfam" id="PF12840">
    <property type="entry name" value="HTH_20"/>
    <property type="match status" value="1"/>
</dbReference>
<reference evidence="2" key="1">
    <citation type="submission" date="2016-11" db="EMBL/GenBank/DDBJ databases">
        <authorList>
            <person name="Jaros S."/>
            <person name="Januszkiewicz K."/>
            <person name="Wedrychowicz H."/>
        </authorList>
    </citation>
    <scope>NUCLEOTIDE SEQUENCE [LARGE SCALE GENOMIC DNA]</scope>
    <source>
        <strain evidence="2">Y48</strain>
    </source>
</reference>
<dbReference type="RefSeq" id="WP_071928522.1">
    <property type="nucleotide sequence ID" value="NZ_CP018082.1"/>
</dbReference>
<dbReference type="GO" id="GO:0003700">
    <property type="term" value="F:DNA-binding transcription factor activity"/>
    <property type="evidence" value="ECO:0007669"/>
    <property type="project" value="InterPro"/>
</dbReference>
<dbReference type="PANTHER" id="PTHR38600:SF2">
    <property type="entry name" value="SLL0088 PROTEIN"/>
    <property type="match status" value="1"/>
</dbReference>
<evidence type="ECO:0000313" key="2">
    <source>
        <dbReference type="EMBL" id="APE35332.1"/>
    </source>
</evidence>
<dbReference type="AlphaFoldDB" id="A0A1J0VTH0"/>